<reference evidence="2 3" key="1">
    <citation type="submission" date="2016-10" db="EMBL/GenBank/DDBJ databases">
        <authorList>
            <person name="de Groot N.N."/>
        </authorList>
    </citation>
    <scope>NUCLEOTIDE SEQUENCE [LARGE SCALE GENOMIC DNA]</scope>
    <source>
        <strain evidence="2 3">Nl14</strain>
    </source>
</reference>
<sequence>HEATGYRMQIEETRISLSPDLGIHQR</sequence>
<organism evidence="2 3">
    <name type="scientific">Nitrosospira multiformis</name>
    <dbReference type="NCBI Taxonomy" id="1231"/>
    <lineage>
        <taxon>Bacteria</taxon>
        <taxon>Pseudomonadati</taxon>
        <taxon>Pseudomonadota</taxon>
        <taxon>Betaproteobacteria</taxon>
        <taxon>Nitrosomonadales</taxon>
        <taxon>Nitrosomonadaceae</taxon>
        <taxon>Nitrosospira</taxon>
    </lineage>
</organism>
<evidence type="ECO:0000313" key="2">
    <source>
        <dbReference type="EMBL" id="SFU76799.1"/>
    </source>
</evidence>
<name>A0A1I7IV78_9PROT</name>
<proteinExistence type="predicted"/>
<dbReference type="AlphaFoldDB" id="A0A1I7IV78"/>
<gene>
    <name evidence="1" type="ORF">SAMN05216417_1241</name>
    <name evidence="2" type="ORF">SAMN05216417_1281</name>
</gene>
<accession>A0A1I7IV78</accession>
<dbReference type="EMBL" id="FPBZ01000024">
    <property type="protein sequence ID" value="SFU75283.1"/>
    <property type="molecule type" value="Genomic_DNA"/>
</dbReference>
<evidence type="ECO:0000313" key="3">
    <source>
        <dbReference type="Proteomes" id="UP000182649"/>
    </source>
</evidence>
<dbReference type="Proteomes" id="UP000182649">
    <property type="component" value="Unassembled WGS sequence"/>
</dbReference>
<protein>
    <submittedName>
        <fullName evidence="2">Uncharacterized protein</fullName>
    </submittedName>
</protein>
<dbReference type="EMBL" id="FPBZ01000028">
    <property type="protein sequence ID" value="SFU76799.1"/>
    <property type="molecule type" value="Genomic_DNA"/>
</dbReference>
<evidence type="ECO:0000313" key="1">
    <source>
        <dbReference type="EMBL" id="SFU75283.1"/>
    </source>
</evidence>
<feature type="non-terminal residue" evidence="2">
    <location>
        <position position="1"/>
    </location>
</feature>